<dbReference type="SUPFAM" id="SSF69737">
    <property type="entry name" value="Urease metallochaperone UreE, C-terminal domain"/>
    <property type="match status" value="1"/>
</dbReference>
<dbReference type="SUPFAM" id="SSF69287">
    <property type="entry name" value="Urease metallochaperone UreE, N-terminal domain"/>
    <property type="match status" value="1"/>
</dbReference>
<name>A0A2I1N9Q1_9BACT</name>
<dbReference type="CDD" id="cd00571">
    <property type="entry name" value="UreE"/>
    <property type="match status" value="1"/>
</dbReference>
<keyword evidence="2 5" id="KW-0963">Cytoplasm</keyword>
<evidence type="ECO:0000256" key="5">
    <source>
        <dbReference type="HAMAP-Rule" id="MF_00822"/>
    </source>
</evidence>
<sequence>MVVNKILGNLNNFDLKDKKVDFANISNDDRVKKVLRVKSNNGVEIGINVEDELKDGDILAILEDNIVAIKILPTDVLEISPKNLKEMGIIAHNIGNRHTPAIFEEDLMIIEPDSLIEEFLKNQNVKYKKTKRVLKTALRHASHSH</sequence>
<dbReference type="GO" id="GO:0065003">
    <property type="term" value="P:protein-containing complex assembly"/>
    <property type="evidence" value="ECO:0007669"/>
    <property type="project" value="InterPro"/>
</dbReference>
<dbReference type="EMBL" id="PKHU01000004">
    <property type="protein sequence ID" value="PKZ29107.1"/>
    <property type="molecule type" value="Genomic_DNA"/>
</dbReference>
<evidence type="ECO:0000256" key="2">
    <source>
        <dbReference type="ARBA" id="ARBA00022490"/>
    </source>
</evidence>
<dbReference type="GO" id="GO:0006457">
    <property type="term" value="P:protein folding"/>
    <property type="evidence" value="ECO:0007669"/>
    <property type="project" value="InterPro"/>
</dbReference>
<organism evidence="7 8">
    <name type="scientific">Campylobacter ureolyticus</name>
    <dbReference type="NCBI Taxonomy" id="827"/>
    <lineage>
        <taxon>Bacteria</taxon>
        <taxon>Pseudomonadati</taxon>
        <taxon>Campylobacterota</taxon>
        <taxon>Epsilonproteobacteria</taxon>
        <taxon>Campylobacterales</taxon>
        <taxon>Campylobacteraceae</taxon>
        <taxon>Campylobacter</taxon>
    </lineage>
</organism>
<dbReference type="InterPro" id="IPR004029">
    <property type="entry name" value="UreE_N"/>
</dbReference>
<dbReference type="Gene3D" id="2.60.260.20">
    <property type="entry name" value="Urease metallochaperone UreE, N-terminal domain"/>
    <property type="match status" value="1"/>
</dbReference>
<evidence type="ECO:0000313" key="7">
    <source>
        <dbReference type="EMBL" id="PKZ29107.1"/>
    </source>
</evidence>
<accession>A0A2I1N9Q1</accession>
<comment type="function">
    <text evidence="5">Involved in urease metallocenter assembly. Binds nickel. Probably functions as a nickel donor during metallocenter assembly.</text>
</comment>
<evidence type="ECO:0000256" key="1">
    <source>
        <dbReference type="ARBA" id="ARBA00004496"/>
    </source>
</evidence>
<feature type="domain" description="UreE urease accessory N-terminal" evidence="6">
    <location>
        <begin position="6"/>
        <end position="67"/>
    </location>
</feature>
<dbReference type="InterPro" id="IPR012406">
    <property type="entry name" value="UreE"/>
</dbReference>
<evidence type="ECO:0000313" key="8">
    <source>
        <dbReference type="Proteomes" id="UP000234639"/>
    </source>
</evidence>
<keyword evidence="4 5" id="KW-0143">Chaperone</keyword>
<dbReference type="GO" id="GO:0005737">
    <property type="term" value="C:cytoplasm"/>
    <property type="evidence" value="ECO:0007669"/>
    <property type="project" value="UniProtKB-SubCell"/>
</dbReference>
<protein>
    <recommendedName>
        <fullName evidence="5">Urease accessory protein UreE</fullName>
    </recommendedName>
</protein>
<evidence type="ECO:0000256" key="4">
    <source>
        <dbReference type="ARBA" id="ARBA00023186"/>
    </source>
</evidence>
<evidence type="ECO:0000259" key="6">
    <source>
        <dbReference type="SMART" id="SM00988"/>
    </source>
</evidence>
<dbReference type="PIRSF" id="PIRSF036402">
    <property type="entry name" value="Ureas_acces_UreE"/>
    <property type="match status" value="1"/>
</dbReference>
<dbReference type="HAMAP" id="MF_00822">
    <property type="entry name" value="UreE"/>
    <property type="match status" value="1"/>
</dbReference>
<comment type="similarity">
    <text evidence="5">Belongs to the UreE family.</text>
</comment>
<dbReference type="InterPro" id="IPR036118">
    <property type="entry name" value="UreE_N_sf"/>
</dbReference>
<comment type="caution">
    <text evidence="7">The sequence shown here is derived from an EMBL/GenBank/DDBJ whole genome shotgun (WGS) entry which is preliminary data.</text>
</comment>
<dbReference type="Pfam" id="PF05194">
    <property type="entry name" value="UreE_C"/>
    <property type="match status" value="1"/>
</dbReference>
<dbReference type="SMART" id="SM00988">
    <property type="entry name" value="UreE_N"/>
    <property type="match status" value="1"/>
</dbReference>
<dbReference type="AlphaFoldDB" id="A0A2I1N9Q1"/>
<evidence type="ECO:0000256" key="3">
    <source>
        <dbReference type="ARBA" id="ARBA00022596"/>
    </source>
</evidence>
<dbReference type="GO" id="GO:0019627">
    <property type="term" value="P:urea metabolic process"/>
    <property type="evidence" value="ECO:0007669"/>
    <property type="project" value="InterPro"/>
</dbReference>
<dbReference type="Proteomes" id="UP000234639">
    <property type="component" value="Unassembled WGS sequence"/>
</dbReference>
<comment type="subcellular location">
    <subcellularLocation>
        <location evidence="1 5">Cytoplasm</location>
    </subcellularLocation>
</comment>
<dbReference type="RefSeq" id="WP_101637174.1">
    <property type="nucleotide sequence ID" value="NZ_JAPXGQ010000013.1"/>
</dbReference>
<reference evidence="7 8" key="1">
    <citation type="submission" date="2017-12" db="EMBL/GenBank/DDBJ databases">
        <title>Phylogenetic diversity of female urinary microbiome.</title>
        <authorList>
            <person name="Thomas-White K."/>
            <person name="Wolfe A.J."/>
        </authorList>
    </citation>
    <scope>NUCLEOTIDE SEQUENCE [LARGE SCALE GENOMIC DNA]</scope>
    <source>
        <strain evidence="7 8">UMB0112</strain>
    </source>
</reference>
<dbReference type="GO" id="GO:0051082">
    <property type="term" value="F:unfolded protein binding"/>
    <property type="evidence" value="ECO:0007669"/>
    <property type="project" value="UniProtKB-UniRule"/>
</dbReference>
<gene>
    <name evidence="5" type="primary">ureE</name>
    <name evidence="7" type="ORF">CYJ41_04525</name>
</gene>
<dbReference type="Pfam" id="PF02814">
    <property type="entry name" value="UreE_N"/>
    <property type="match status" value="1"/>
</dbReference>
<dbReference type="GO" id="GO:0016151">
    <property type="term" value="F:nickel cation binding"/>
    <property type="evidence" value="ECO:0007669"/>
    <property type="project" value="UniProtKB-UniRule"/>
</dbReference>
<dbReference type="Gene3D" id="3.30.70.790">
    <property type="entry name" value="UreE, C-terminal domain"/>
    <property type="match status" value="1"/>
</dbReference>
<dbReference type="InterPro" id="IPR007864">
    <property type="entry name" value="UreE_C_dom"/>
</dbReference>
<keyword evidence="3 5" id="KW-0533">Nickel</keyword>
<proteinExistence type="inferred from homology"/>